<dbReference type="CDD" id="cd00024">
    <property type="entry name" value="CD_CSD"/>
    <property type="match status" value="1"/>
</dbReference>
<dbReference type="AlphaFoldDB" id="A0A8S1SZM1"/>
<dbReference type="Proteomes" id="UP000689195">
    <property type="component" value="Unassembled WGS sequence"/>
</dbReference>
<dbReference type="SMART" id="SM00298">
    <property type="entry name" value="CHROMO"/>
    <property type="match status" value="1"/>
</dbReference>
<dbReference type="InterPro" id="IPR000953">
    <property type="entry name" value="Chromo/chromo_shadow_dom"/>
</dbReference>
<evidence type="ECO:0000259" key="3">
    <source>
        <dbReference type="PROSITE" id="PS50013"/>
    </source>
</evidence>
<dbReference type="EMBL" id="CAJJDO010000013">
    <property type="protein sequence ID" value="CAD8144184.1"/>
    <property type="molecule type" value="Genomic_DNA"/>
</dbReference>
<keyword evidence="5" id="KW-1185">Reference proteome</keyword>
<dbReference type="PANTHER" id="PTHR22812">
    <property type="entry name" value="CHROMOBOX PROTEIN"/>
    <property type="match status" value="1"/>
</dbReference>
<dbReference type="InterPro" id="IPR023780">
    <property type="entry name" value="Chromo_domain"/>
</dbReference>
<sequence length="210" mass="24424">MRIKSQPQKHQEDFLETIDILSIDQSSNPESNNQNQNCQQEPLYEVESIIMKKINKEESQYLVKWKGYSELTWEPLSNLQDCQLLLDEFDQQQTSNNVIITTKCVSKKAITKSKKKSKKSKKTRTFENQDQIQSFENLGRTIKINGITNQQLKVNFKKSKNDQPKSSWININELHQIAPQKLIQFYESLPAIQALFKSKITASNLSTQQQ</sequence>
<comment type="subcellular location">
    <subcellularLocation>
        <location evidence="1">Nucleus</location>
    </subcellularLocation>
</comment>
<dbReference type="InterPro" id="IPR051219">
    <property type="entry name" value="Heterochromatin_chromo-domain"/>
</dbReference>
<evidence type="ECO:0000313" key="4">
    <source>
        <dbReference type="EMBL" id="CAD8144184.1"/>
    </source>
</evidence>
<evidence type="ECO:0000256" key="2">
    <source>
        <dbReference type="ARBA" id="ARBA00023242"/>
    </source>
</evidence>
<dbReference type="GO" id="GO:0005634">
    <property type="term" value="C:nucleus"/>
    <property type="evidence" value="ECO:0007669"/>
    <property type="project" value="UniProtKB-SubCell"/>
</dbReference>
<dbReference type="OrthoDB" id="309528at2759"/>
<keyword evidence="2" id="KW-0539">Nucleus</keyword>
<gene>
    <name evidence="4" type="ORF">PPENT_87.1.T0130100</name>
</gene>
<evidence type="ECO:0000256" key="1">
    <source>
        <dbReference type="ARBA" id="ARBA00004123"/>
    </source>
</evidence>
<organism evidence="4 5">
    <name type="scientific">Paramecium pentaurelia</name>
    <dbReference type="NCBI Taxonomy" id="43138"/>
    <lineage>
        <taxon>Eukaryota</taxon>
        <taxon>Sar</taxon>
        <taxon>Alveolata</taxon>
        <taxon>Ciliophora</taxon>
        <taxon>Intramacronucleata</taxon>
        <taxon>Oligohymenophorea</taxon>
        <taxon>Peniculida</taxon>
        <taxon>Parameciidae</taxon>
        <taxon>Paramecium</taxon>
    </lineage>
</organism>
<name>A0A8S1SZM1_9CILI</name>
<dbReference type="PROSITE" id="PS50013">
    <property type="entry name" value="CHROMO_2"/>
    <property type="match status" value="1"/>
</dbReference>
<accession>A0A8S1SZM1</accession>
<proteinExistence type="predicted"/>
<dbReference type="Pfam" id="PF00385">
    <property type="entry name" value="Chromo"/>
    <property type="match status" value="1"/>
</dbReference>
<protein>
    <recommendedName>
        <fullName evidence="3">Chromo domain-containing protein</fullName>
    </recommendedName>
</protein>
<comment type="caution">
    <text evidence="4">The sequence shown here is derived from an EMBL/GenBank/DDBJ whole genome shotgun (WGS) entry which is preliminary data.</text>
</comment>
<reference evidence="4" key="1">
    <citation type="submission" date="2021-01" db="EMBL/GenBank/DDBJ databases">
        <authorList>
            <consortium name="Genoscope - CEA"/>
            <person name="William W."/>
        </authorList>
    </citation>
    <scope>NUCLEOTIDE SEQUENCE</scope>
</reference>
<feature type="domain" description="Chromo" evidence="3">
    <location>
        <begin position="44"/>
        <end position="101"/>
    </location>
</feature>
<evidence type="ECO:0000313" key="5">
    <source>
        <dbReference type="Proteomes" id="UP000689195"/>
    </source>
</evidence>